<dbReference type="RefSeq" id="XP_060330907.1">
    <property type="nucleotide sequence ID" value="XM_060480223.1"/>
</dbReference>
<gene>
    <name evidence="1" type="ORF">EV420DRAFT_1748096</name>
</gene>
<dbReference type="InterPro" id="IPR011009">
    <property type="entry name" value="Kinase-like_dom_sf"/>
</dbReference>
<dbReference type="EMBL" id="JAUEPS010000017">
    <property type="protein sequence ID" value="KAK0458637.1"/>
    <property type="molecule type" value="Genomic_DNA"/>
</dbReference>
<comment type="caution">
    <text evidence="1">The sequence shown here is derived from an EMBL/GenBank/DDBJ whole genome shotgun (WGS) entry which is preliminary data.</text>
</comment>
<dbReference type="GeneID" id="85363771"/>
<dbReference type="Proteomes" id="UP001175211">
    <property type="component" value="Unassembled WGS sequence"/>
</dbReference>
<organism evidence="1 2">
    <name type="scientific">Armillaria tabescens</name>
    <name type="common">Ringless honey mushroom</name>
    <name type="synonym">Agaricus tabescens</name>
    <dbReference type="NCBI Taxonomy" id="1929756"/>
    <lineage>
        <taxon>Eukaryota</taxon>
        <taxon>Fungi</taxon>
        <taxon>Dikarya</taxon>
        <taxon>Basidiomycota</taxon>
        <taxon>Agaricomycotina</taxon>
        <taxon>Agaricomycetes</taxon>
        <taxon>Agaricomycetidae</taxon>
        <taxon>Agaricales</taxon>
        <taxon>Marasmiineae</taxon>
        <taxon>Physalacriaceae</taxon>
        <taxon>Desarmillaria</taxon>
    </lineage>
</organism>
<evidence type="ECO:0000313" key="2">
    <source>
        <dbReference type="Proteomes" id="UP001175211"/>
    </source>
</evidence>
<reference evidence="1" key="1">
    <citation type="submission" date="2023-06" db="EMBL/GenBank/DDBJ databases">
        <authorList>
            <consortium name="Lawrence Berkeley National Laboratory"/>
            <person name="Ahrendt S."/>
            <person name="Sahu N."/>
            <person name="Indic B."/>
            <person name="Wong-Bajracharya J."/>
            <person name="Merenyi Z."/>
            <person name="Ke H.-M."/>
            <person name="Monk M."/>
            <person name="Kocsube S."/>
            <person name="Drula E."/>
            <person name="Lipzen A."/>
            <person name="Balint B."/>
            <person name="Henrissat B."/>
            <person name="Andreopoulos B."/>
            <person name="Martin F.M."/>
            <person name="Harder C.B."/>
            <person name="Rigling D."/>
            <person name="Ford K.L."/>
            <person name="Foster G.D."/>
            <person name="Pangilinan J."/>
            <person name="Papanicolaou A."/>
            <person name="Barry K."/>
            <person name="LaButti K."/>
            <person name="Viragh M."/>
            <person name="Koriabine M."/>
            <person name="Yan M."/>
            <person name="Riley R."/>
            <person name="Champramary S."/>
            <person name="Plett K.L."/>
            <person name="Tsai I.J."/>
            <person name="Slot J."/>
            <person name="Sipos G."/>
            <person name="Plett J."/>
            <person name="Nagy L.G."/>
            <person name="Grigoriev I.V."/>
        </authorList>
    </citation>
    <scope>NUCLEOTIDE SEQUENCE</scope>
    <source>
        <strain evidence="1">CCBAS 213</strain>
    </source>
</reference>
<sequence>MGGGGMYISPASVLLPCGIDAACIPPDEALSVHYTPPPPIFQLSAMKTIYIPGFGGVVSVVEIDKSHLICKRLVLDVEFDKNIELERRRRDILQSELDVYSLLHGSPYVFPIVGRVERVRHFVVYDDPYVKDVPVTDRFLIPFAGTLSQWCLGFRTEWTMQEKECLALTLMDAMLDFEQRGVYTTDLKCSNILLTKGILKIIDLDLQTHTLGYSRWGVEGGNAVQALYNMSMAIKELFLSGTTYTIHREGAVPKPFVQLIEWCEEDPFGSVAEMMVKTADMLDPVRASVKNMSASTLAEARLSRCRSLAKTEDEWRFARTYDSELDEYFSWLPRYFEVPSLPLICA</sequence>
<dbReference type="SUPFAM" id="SSF56112">
    <property type="entry name" value="Protein kinase-like (PK-like)"/>
    <property type="match status" value="1"/>
</dbReference>
<proteinExistence type="predicted"/>
<evidence type="ECO:0000313" key="1">
    <source>
        <dbReference type="EMBL" id="KAK0458637.1"/>
    </source>
</evidence>
<dbReference type="AlphaFoldDB" id="A0AA39KCU4"/>
<protein>
    <recommendedName>
        <fullName evidence="3">Protein kinase domain-containing protein</fullName>
    </recommendedName>
</protein>
<keyword evidence="2" id="KW-1185">Reference proteome</keyword>
<accession>A0AA39KCU4</accession>
<evidence type="ECO:0008006" key="3">
    <source>
        <dbReference type="Google" id="ProtNLM"/>
    </source>
</evidence>
<name>A0AA39KCU4_ARMTA</name>